<name>A0A8D1D3M4_PIG</name>
<dbReference type="GO" id="GO:0003978">
    <property type="term" value="F:UDP-glucose 4-epimerase activity"/>
    <property type="evidence" value="ECO:0007669"/>
    <property type="project" value="UniProtKB-EC"/>
</dbReference>
<comment type="pathway">
    <text evidence="3">Carbohydrate metabolism; galactose metabolism.</text>
</comment>
<feature type="region of interest" description="Disordered" evidence="7">
    <location>
        <begin position="229"/>
        <end position="259"/>
    </location>
</feature>
<comment type="catalytic activity">
    <reaction evidence="1">
        <text>UDP-alpha-D-glucose = UDP-alpha-D-galactose</text>
        <dbReference type="Rhea" id="RHEA:22168"/>
        <dbReference type="ChEBI" id="CHEBI:58885"/>
        <dbReference type="ChEBI" id="CHEBI:66914"/>
        <dbReference type="EC" id="5.1.3.2"/>
    </reaction>
</comment>
<dbReference type="Proteomes" id="UP000694720">
    <property type="component" value="Unplaced"/>
</dbReference>
<dbReference type="PANTHER" id="PTHR43725:SF47">
    <property type="entry name" value="UDP-GLUCOSE 4-EPIMERASE"/>
    <property type="match status" value="1"/>
</dbReference>
<protein>
    <recommendedName>
        <fullName evidence="4">UDP-glucose 4-epimerase</fullName>
        <ecNumber evidence="4">5.1.3.2</ecNumber>
    </recommendedName>
</protein>
<dbReference type="AlphaFoldDB" id="A0A8D1D3M4"/>
<dbReference type="Pfam" id="PF16363">
    <property type="entry name" value="GDP_Man_Dehyd"/>
    <property type="match status" value="1"/>
</dbReference>
<evidence type="ECO:0000256" key="5">
    <source>
        <dbReference type="ARBA" id="ARBA00023027"/>
    </source>
</evidence>
<evidence type="ECO:0000256" key="3">
    <source>
        <dbReference type="ARBA" id="ARBA00004947"/>
    </source>
</evidence>
<dbReference type="InterPro" id="IPR036291">
    <property type="entry name" value="NAD(P)-bd_dom_sf"/>
</dbReference>
<evidence type="ECO:0000256" key="1">
    <source>
        <dbReference type="ARBA" id="ARBA00000083"/>
    </source>
</evidence>
<accession>A0A8D1D3M4</accession>
<dbReference type="FunFam" id="3.40.50.720:FF:000238">
    <property type="entry name" value="UDP-glucose 4-epimerase"/>
    <property type="match status" value="1"/>
</dbReference>
<evidence type="ECO:0000256" key="7">
    <source>
        <dbReference type="SAM" id="MobiDB-lite"/>
    </source>
</evidence>
<comment type="cofactor">
    <cofactor evidence="2">
        <name>NAD(+)</name>
        <dbReference type="ChEBI" id="CHEBI:57540"/>
    </cofactor>
</comment>
<dbReference type="Gene3D" id="3.40.50.720">
    <property type="entry name" value="NAD(P)-binding Rossmann-like Domain"/>
    <property type="match status" value="2"/>
</dbReference>
<evidence type="ECO:0000313" key="10">
    <source>
        <dbReference type="Proteomes" id="UP000694720"/>
    </source>
</evidence>
<evidence type="ECO:0000256" key="2">
    <source>
        <dbReference type="ARBA" id="ARBA00001911"/>
    </source>
</evidence>
<dbReference type="PANTHER" id="PTHR43725">
    <property type="entry name" value="UDP-GLUCOSE 4-EPIMERASE"/>
    <property type="match status" value="1"/>
</dbReference>
<keyword evidence="5" id="KW-0520">NAD</keyword>
<organism evidence="9 10">
    <name type="scientific">Sus scrofa</name>
    <name type="common">Pig</name>
    <dbReference type="NCBI Taxonomy" id="9823"/>
    <lineage>
        <taxon>Eukaryota</taxon>
        <taxon>Metazoa</taxon>
        <taxon>Chordata</taxon>
        <taxon>Craniata</taxon>
        <taxon>Vertebrata</taxon>
        <taxon>Euteleostomi</taxon>
        <taxon>Mammalia</taxon>
        <taxon>Eutheria</taxon>
        <taxon>Laurasiatheria</taxon>
        <taxon>Artiodactyla</taxon>
        <taxon>Suina</taxon>
        <taxon>Suidae</taxon>
        <taxon>Sus</taxon>
    </lineage>
</organism>
<dbReference type="InterPro" id="IPR016040">
    <property type="entry name" value="NAD(P)-bd_dom"/>
</dbReference>
<evidence type="ECO:0000256" key="6">
    <source>
        <dbReference type="ARBA" id="ARBA00023235"/>
    </source>
</evidence>
<feature type="compositionally biased region" description="Basic and acidic residues" evidence="7">
    <location>
        <begin position="229"/>
        <end position="241"/>
    </location>
</feature>
<reference evidence="9" key="1">
    <citation type="submission" date="2025-08" db="UniProtKB">
        <authorList>
            <consortium name="Ensembl"/>
        </authorList>
    </citation>
    <scope>IDENTIFICATION</scope>
</reference>
<dbReference type="Gene3D" id="3.90.25.10">
    <property type="entry name" value="UDP-galactose 4-epimerase, domain 1"/>
    <property type="match status" value="1"/>
</dbReference>
<feature type="domain" description="NAD(P)-binding" evidence="8">
    <location>
        <begin position="6"/>
        <end position="177"/>
    </location>
</feature>
<evidence type="ECO:0000256" key="4">
    <source>
        <dbReference type="ARBA" id="ARBA00013189"/>
    </source>
</evidence>
<evidence type="ECO:0000313" key="9">
    <source>
        <dbReference type="Ensembl" id="ENSSSCP00035040796.1"/>
    </source>
</evidence>
<keyword evidence="6" id="KW-0413">Isomerase</keyword>
<dbReference type="SUPFAM" id="SSF51735">
    <property type="entry name" value="NAD(P)-binding Rossmann-fold domains"/>
    <property type="match status" value="1"/>
</dbReference>
<proteinExistence type="predicted"/>
<sequence length="327" mass="35399">MAEKVLVTGGAGYIGSHTVLELLEAGYSPVVIDNFHNAIRGGSSMPESLRRVQELTGRSVEFEEMDILDQAALQRLFKKYHFVAVIHFAGLKAVGESVQKPLDYYRVNLTGTIQLLEIMKAHGVKNLVFSSSATVYGNPQYLPLDEAHPTGGCTNPYGKSKFFIEEMIRDLCQADKVAIGRREALNVFGNDYDTEDGTGVRDYIHVVDLAKGHIAALRKLKEQCGCRVGREGRSEGGREMESSTSGSQRGRRCSPTTTPALLPWADLQPGHGHGLFGAPDGPGHGEGLREEGRLAAHPVPPQPLPLTYLVGIPALPCLLKPAFSLGA</sequence>
<dbReference type="EC" id="5.1.3.2" evidence="4"/>
<evidence type="ECO:0000259" key="8">
    <source>
        <dbReference type="Pfam" id="PF16363"/>
    </source>
</evidence>
<gene>
    <name evidence="9" type="primary">GALE</name>
</gene>
<dbReference type="Ensembl" id="ENSSSCT00035096806.1">
    <property type="protein sequence ID" value="ENSSSCP00035040796.1"/>
    <property type="gene ID" value="ENSSSCG00035071523.1"/>
</dbReference>